<keyword evidence="2" id="KW-1185">Reference proteome</keyword>
<protein>
    <submittedName>
        <fullName evidence="1">Uncharacterized protein</fullName>
    </submittedName>
</protein>
<gene>
    <name evidence="1" type="ORF">HD841_003172</name>
</gene>
<reference evidence="1 2" key="1">
    <citation type="submission" date="2020-07" db="EMBL/GenBank/DDBJ databases">
        <authorList>
            <person name="Partida-Martinez L."/>
            <person name="Huntemann M."/>
            <person name="Clum A."/>
            <person name="Wang J."/>
            <person name="Palaniappan K."/>
            <person name="Ritter S."/>
            <person name="Chen I.-M."/>
            <person name="Stamatis D."/>
            <person name="Reddy T."/>
            <person name="O'Malley R."/>
            <person name="Daum C."/>
            <person name="Shapiro N."/>
            <person name="Ivanova N."/>
            <person name="Kyrpides N."/>
            <person name="Woyke T."/>
        </authorList>
    </citation>
    <scope>NUCLEOTIDE SEQUENCE [LARGE SCALE GENOMIC DNA]</scope>
    <source>
        <strain evidence="1 2">AS2.3</strain>
    </source>
</reference>
<evidence type="ECO:0000313" key="1">
    <source>
        <dbReference type="EMBL" id="NYD91364.1"/>
    </source>
</evidence>
<dbReference type="AlphaFoldDB" id="A0A7Y9FQ41"/>
<comment type="caution">
    <text evidence="1">The sequence shown here is derived from an EMBL/GenBank/DDBJ whole genome shotgun (WGS) entry which is preliminary data.</text>
</comment>
<name>A0A7Y9FQ41_9SPHN</name>
<dbReference type="EMBL" id="JACCBY010000005">
    <property type="protein sequence ID" value="NYD91364.1"/>
    <property type="molecule type" value="Genomic_DNA"/>
</dbReference>
<reference evidence="1 2" key="2">
    <citation type="submission" date="2020-08" db="EMBL/GenBank/DDBJ databases">
        <title>The Agave Microbiome: Exploring the role of microbial communities in plant adaptations to desert environments.</title>
        <authorList>
            <person name="Partida-Martinez L.P."/>
        </authorList>
    </citation>
    <scope>NUCLEOTIDE SEQUENCE [LARGE SCALE GENOMIC DNA]</scope>
    <source>
        <strain evidence="1 2">AS2.3</strain>
    </source>
</reference>
<evidence type="ECO:0000313" key="2">
    <source>
        <dbReference type="Proteomes" id="UP000517753"/>
    </source>
</evidence>
<accession>A0A7Y9FQ41</accession>
<sequence>MSVLLALAMHSAMPMSSPSAKDSAARLDAIAKTCGVPRRWLVQRGREIVFKGPPDGDPAKRECVMKKMSAMIDAANRGIGDAPTPKED</sequence>
<proteinExistence type="predicted"/>
<dbReference type="RefSeq" id="WP_179509795.1">
    <property type="nucleotide sequence ID" value="NZ_JACCBY010000005.1"/>
</dbReference>
<dbReference type="Proteomes" id="UP000517753">
    <property type="component" value="Unassembled WGS sequence"/>
</dbReference>
<organism evidence="1 2">
    <name type="scientific">Sphingomonas melonis</name>
    <dbReference type="NCBI Taxonomy" id="152682"/>
    <lineage>
        <taxon>Bacteria</taxon>
        <taxon>Pseudomonadati</taxon>
        <taxon>Pseudomonadota</taxon>
        <taxon>Alphaproteobacteria</taxon>
        <taxon>Sphingomonadales</taxon>
        <taxon>Sphingomonadaceae</taxon>
        <taxon>Sphingomonas</taxon>
    </lineage>
</organism>